<name>A0A182SFL0_9DIPT</name>
<accession>A0A182SFL0</accession>
<evidence type="ECO:0000259" key="2">
    <source>
        <dbReference type="Pfam" id="PF00135"/>
    </source>
</evidence>
<dbReference type="Gene3D" id="3.40.50.1820">
    <property type="entry name" value="alpha/beta hydrolase"/>
    <property type="match status" value="1"/>
</dbReference>
<keyword evidence="1" id="KW-0325">Glycoprotein</keyword>
<dbReference type="InterPro" id="IPR050309">
    <property type="entry name" value="Type-B_Carboxylest/Lipase"/>
</dbReference>
<dbReference type="InterPro" id="IPR029058">
    <property type="entry name" value="AB_hydrolase_fold"/>
</dbReference>
<dbReference type="SUPFAM" id="SSF53474">
    <property type="entry name" value="alpha/beta-Hydrolases"/>
    <property type="match status" value="1"/>
</dbReference>
<dbReference type="PANTHER" id="PTHR11559">
    <property type="entry name" value="CARBOXYLESTERASE"/>
    <property type="match status" value="1"/>
</dbReference>
<dbReference type="InterPro" id="IPR002018">
    <property type="entry name" value="CarbesteraseB"/>
</dbReference>
<organism evidence="3 4">
    <name type="scientific">Anopheles maculatus</name>
    <dbReference type="NCBI Taxonomy" id="74869"/>
    <lineage>
        <taxon>Eukaryota</taxon>
        <taxon>Metazoa</taxon>
        <taxon>Ecdysozoa</taxon>
        <taxon>Arthropoda</taxon>
        <taxon>Hexapoda</taxon>
        <taxon>Insecta</taxon>
        <taxon>Pterygota</taxon>
        <taxon>Neoptera</taxon>
        <taxon>Endopterygota</taxon>
        <taxon>Diptera</taxon>
        <taxon>Nematocera</taxon>
        <taxon>Culicoidea</taxon>
        <taxon>Culicidae</taxon>
        <taxon>Anophelinae</taxon>
        <taxon>Anopheles</taxon>
        <taxon>Anopheles maculatus group</taxon>
    </lineage>
</organism>
<keyword evidence="4" id="KW-1185">Reference proteome</keyword>
<proteinExistence type="predicted"/>
<reference evidence="3" key="2">
    <citation type="submission" date="2020-05" db="UniProtKB">
        <authorList>
            <consortium name="EnsemblMetazoa"/>
        </authorList>
    </citation>
    <scope>IDENTIFICATION</scope>
    <source>
        <strain evidence="3">maculatus3</strain>
    </source>
</reference>
<dbReference type="Proteomes" id="UP000075901">
    <property type="component" value="Unassembled WGS sequence"/>
</dbReference>
<dbReference type="Pfam" id="PF00135">
    <property type="entry name" value="COesterase"/>
    <property type="match status" value="1"/>
</dbReference>
<dbReference type="EnsemblMetazoa" id="AMAM005808-RA">
    <property type="protein sequence ID" value="AMAM005808-PA"/>
    <property type="gene ID" value="AMAM005808"/>
</dbReference>
<evidence type="ECO:0000256" key="1">
    <source>
        <dbReference type="ARBA" id="ARBA00023180"/>
    </source>
</evidence>
<dbReference type="VEuPathDB" id="VectorBase:AMAM005808"/>
<feature type="domain" description="Carboxylesterase type B" evidence="2">
    <location>
        <begin position="1"/>
        <end position="114"/>
    </location>
</feature>
<sequence>MTDYHFGILANTCAELHARYQPNSPMFYYQFSYDGELNMYKKLLQLTIPGACHADELSYLFLMRLANIDVKPDSEAGRVRQLMCRMWTNFAKYGHPTPVADRNNLPCQWEPVDKVSPGTDGSVPFRLKCLDIGAETKMIMDPAKERIDYWRSVYKRWNEDFLKVKL</sequence>
<dbReference type="AlphaFoldDB" id="A0A182SFL0"/>
<protein>
    <submittedName>
        <fullName evidence="3">COesterase domain-containing protein</fullName>
    </submittedName>
</protein>
<evidence type="ECO:0000313" key="4">
    <source>
        <dbReference type="Proteomes" id="UP000075901"/>
    </source>
</evidence>
<evidence type="ECO:0000313" key="3">
    <source>
        <dbReference type="EnsemblMetazoa" id="AMAM005808-PA"/>
    </source>
</evidence>
<reference evidence="4" key="1">
    <citation type="submission" date="2013-09" db="EMBL/GenBank/DDBJ databases">
        <title>The Genome Sequence of Anopheles maculatus species B.</title>
        <authorList>
            <consortium name="The Broad Institute Genomics Platform"/>
            <person name="Neafsey D.E."/>
            <person name="Besansky N."/>
            <person name="Howell P."/>
            <person name="Walton C."/>
            <person name="Young S.K."/>
            <person name="Zeng Q."/>
            <person name="Gargeya S."/>
            <person name="Fitzgerald M."/>
            <person name="Haas B."/>
            <person name="Abouelleil A."/>
            <person name="Allen A.W."/>
            <person name="Alvarado L."/>
            <person name="Arachchi H.M."/>
            <person name="Berlin A.M."/>
            <person name="Chapman S.B."/>
            <person name="Gainer-Dewar J."/>
            <person name="Goldberg J."/>
            <person name="Griggs A."/>
            <person name="Gujja S."/>
            <person name="Hansen M."/>
            <person name="Howarth C."/>
            <person name="Imamovic A."/>
            <person name="Ireland A."/>
            <person name="Larimer J."/>
            <person name="McCowan C."/>
            <person name="Murphy C."/>
            <person name="Pearson M."/>
            <person name="Poon T.W."/>
            <person name="Priest M."/>
            <person name="Roberts A."/>
            <person name="Saif S."/>
            <person name="Shea T."/>
            <person name="Sisk P."/>
            <person name="Sykes S."/>
            <person name="Wortman J."/>
            <person name="Nusbaum C."/>
            <person name="Birren B."/>
        </authorList>
    </citation>
    <scope>NUCLEOTIDE SEQUENCE [LARGE SCALE GENOMIC DNA]</scope>
    <source>
        <strain evidence="4">maculatus3</strain>
    </source>
</reference>